<dbReference type="EMBL" id="JBDLNU010000001">
    <property type="protein sequence ID" value="MFM1727210.1"/>
    <property type="molecule type" value="Genomic_DNA"/>
</dbReference>
<dbReference type="SUPFAM" id="SSF54909">
    <property type="entry name" value="Dimeric alpha+beta barrel"/>
    <property type="match status" value="1"/>
</dbReference>
<comment type="caution">
    <text evidence="3">The sequence shown here is derived from an EMBL/GenBank/DDBJ whole genome shotgun (WGS) entry which is preliminary data.</text>
</comment>
<evidence type="ECO:0000313" key="4">
    <source>
        <dbReference type="Proteomes" id="UP001629744"/>
    </source>
</evidence>
<evidence type="ECO:0000313" key="3">
    <source>
        <dbReference type="EMBL" id="MFM1727210.1"/>
    </source>
</evidence>
<dbReference type="PANTHER" id="PTHR33178:SF10">
    <property type="entry name" value="STRESS-RESPONSE A_B BARREL DOMAIN-CONTAINING PROTEIN"/>
    <property type="match status" value="1"/>
</dbReference>
<feature type="domain" description="Stress-response A/B barrel" evidence="2">
    <location>
        <begin position="3"/>
        <end position="96"/>
    </location>
</feature>
<protein>
    <submittedName>
        <fullName evidence="3">Dabb family protein</fullName>
    </submittedName>
</protein>
<evidence type="ECO:0000256" key="1">
    <source>
        <dbReference type="ARBA" id="ARBA00011738"/>
    </source>
</evidence>
<organism evidence="3 4">
    <name type="scientific">Prescottella soli</name>
    <dbReference type="NCBI Taxonomy" id="1543852"/>
    <lineage>
        <taxon>Bacteria</taxon>
        <taxon>Bacillati</taxon>
        <taxon>Actinomycetota</taxon>
        <taxon>Actinomycetes</taxon>
        <taxon>Mycobacteriales</taxon>
        <taxon>Nocardiaceae</taxon>
        <taxon>Prescottella</taxon>
    </lineage>
</organism>
<dbReference type="PROSITE" id="PS51502">
    <property type="entry name" value="S_R_A_B_BARREL"/>
    <property type="match status" value="1"/>
</dbReference>
<name>A0ABW9FNP6_9NOCA</name>
<dbReference type="RefSeq" id="WP_348608393.1">
    <property type="nucleotide sequence ID" value="NZ_CP157276.1"/>
</dbReference>
<dbReference type="Proteomes" id="UP001629744">
    <property type="component" value="Unassembled WGS sequence"/>
</dbReference>
<reference evidence="3 4" key="1">
    <citation type="submission" date="2023-11" db="EMBL/GenBank/DDBJ databases">
        <authorList>
            <person name="Val-Calvo J."/>
            <person name="Scortti M."/>
            <person name="Vazquez-Boland J."/>
        </authorList>
    </citation>
    <scope>NUCLEOTIDE SEQUENCE [LARGE SCALE GENOMIC DNA]</scope>
    <source>
        <strain evidence="3 4">DSM 46662</strain>
    </source>
</reference>
<dbReference type="InterPro" id="IPR013097">
    <property type="entry name" value="Dabb"/>
</dbReference>
<dbReference type="PANTHER" id="PTHR33178">
    <property type="match status" value="1"/>
</dbReference>
<dbReference type="Gene3D" id="3.30.70.100">
    <property type="match status" value="1"/>
</dbReference>
<comment type="subunit">
    <text evidence="1">Homodimer.</text>
</comment>
<sequence>MSIGHVITFTFLPGTSPETITRLTDALDTLAASSEGIESYRHGRDLEFRHGNADYAIAAVFRDRAALTAYLAAPQHLRLVTDLVEPHVTAKSSVQFECAGPAQR</sequence>
<proteinExistence type="predicted"/>
<keyword evidence="4" id="KW-1185">Reference proteome</keyword>
<dbReference type="InterPro" id="IPR044662">
    <property type="entry name" value="HS1/DABB1-like"/>
</dbReference>
<dbReference type="InterPro" id="IPR011008">
    <property type="entry name" value="Dimeric_a/b-barrel"/>
</dbReference>
<dbReference type="Pfam" id="PF07876">
    <property type="entry name" value="Dabb"/>
    <property type="match status" value="1"/>
</dbReference>
<dbReference type="SMART" id="SM00886">
    <property type="entry name" value="Dabb"/>
    <property type="match status" value="1"/>
</dbReference>
<gene>
    <name evidence="3" type="ORF">ABEU19_000666</name>
</gene>
<accession>A0ABW9FNP6</accession>
<evidence type="ECO:0000259" key="2">
    <source>
        <dbReference type="PROSITE" id="PS51502"/>
    </source>
</evidence>